<dbReference type="EMBL" id="ML208297">
    <property type="protein sequence ID" value="TFK71480.1"/>
    <property type="molecule type" value="Genomic_DNA"/>
</dbReference>
<sequence length="344" mass="37865">MAPWILLDDVRLWSLGRFSSEWFQKTDLPQTMLGTATNLSWSTQFSNHTPTLTIPATGTRLEVYGNIPNGTQVKYGLRGGIQETPVISTGNETMTSSLIWSIDLPSGEVKEIQWTVEGGAPTIDYVLVTGQDKLSQVETLIIDDRDDWLQFKGSWVQEVGPHTTFGSAFQNTRTGSRMVGDQMKFVFIGSSLGVYGVTNPGSGKLAFNVSLDGAPPVTHIQSHGTQPNESSTWSINQELFYMNWGNDHPERHELTITVHETTESQILWLDYIIFESNDSTEPPPPPSPSNALASPSKDKPIFRIIYSGEDDSSNPSAIAIADTPTRQGKREVGLLSHESPTNPV</sequence>
<proteinExistence type="predicted"/>
<evidence type="ECO:0000313" key="2">
    <source>
        <dbReference type="Proteomes" id="UP000308600"/>
    </source>
</evidence>
<evidence type="ECO:0000313" key="1">
    <source>
        <dbReference type="EMBL" id="TFK71480.1"/>
    </source>
</evidence>
<reference evidence="1 2" key="1">
    <citation type="journal article" date="2019" name="Nat. Ecol. Evol.">
        <title>Megaphylogeny resolves global patterns of mushroom evolution.</title>
        <authorList>
            <person name="Varga T."/>
            <person name="Krizsan K."/>
            <person name="Foldi C."/>
            <person name="Dima B."/>
            <person name="Sanchez-Garcia M."/>
            <person name="Sanchez-Ramirez S."/>
            <person name="Szollosi G.J."/>
            <person name="Szarkandi J.G."/>
            <person name="Papp V."/>
            <person name="Albert L."/>
            <person name="Andreopoulos W."/>
            <person name="Angelini C."/>
            <person name="Antonin V."/>
            <person name="Barry K.W."/>
            <person name="Bougher N.L."/>
            <person name="Buchanan P."/>
            <person name="Buyck B."/>
            <person name="Bense V."/>
            <person name="Catcheside P."/>
            <person name="Chovatia M."/>
            <person name="Cooper J."/>
            <person name="Damon W."/>
            <person name="Desjardin D."/>
            <person name="Finy P."/>
            <person name="Geml J."/>
            <person name="Haridas S."/>
            <person name="Hughes K."/>
            <person name="Justo A."/>
            <person name="Karasinski D."/>
            <person name="Kautmanova I."/>
            <person name="Kiss B."/>
            <person name="Kocsube S."/>
            <person name="Kotiranta H."/>
            <person name="LaButti K.M."/>
            <person name="Lechner B.E."/>
            <person name="Liimatainen K."/>
            <person name="Lipzen A."/>
            <person name="Lukacs Z."/>
            <person name="Mihaltcheva S."/>
            <person name="Morgado L.N."/>
            <person name="Niskanen T."/>
            <person name="Noordeloos M.E."/>
            <person name="Ohm R.A."/>
            <person name="Ortiz-Santana B."/>
            <person name="Ovrebo C."/>
            <person name="Racz N."/>
            <person name="Riley R."/>
            <person name="Savchenko A."/>
            <person name="Shiryaev A."/>
            <person name="Soop K."/>
            <person name="Spirin V."/>
            <person name="Szebenyi C."/>
            <person name="Tomsovsky M."/>
            <person name="Tulloss R.E."/>
            <person name="Uehling J."/>
            <person name="Grigoriev I.V."/>
            <person name="Vagvolgyi C."/>
            <person name="Papp T."/>
            <person name="Martin F.M."/>
            <person name="Miettinen O."/>
            <person name="Hibbett D.S."/>
            <person name="Nagy L.G."/>
        </authorList>
    </citation>
    <scope>NUCLEOTIDE SEQUENCE [LARGE SCALE GENOMIC DNA]</scope>
    <source>
        <strain evidence="1 2">NL-1719</strain>
    </source>
</reference>
<protein>
    <submittedName>
        <fullName evidence="1">Uncharacterized protein</fullName>
    </submittedName>
</protein>
<keyword evidence="2" id="KW-1185">Reference proteome</keyword>
<organism evidence="1 2">
    <name type="scientific">Pluteus cervinus</name>
    <dbReference type="NCBI Taxonomy" id="181527"/>
    <lineage>
        <taxon>Eukaryota</taxon>
        <taxon>Fungi</taxon>
        <taxon>Dikarya</taxon>
        <taxon>Basidiomycota</taxon>
        <taxon>Agaricomycotina</taxon>
        <taxon>Agaricomycetes</taxon>
        <taxon>Agaricomycetidae</taxon>
        <taxon>Agaricales</taxon>
        <taxon>Pluteineae</taxon>
        <taxon>Pluteaceae</taxon>
        <taxon>Pluteus</taxon>
    </lineage>
</organism>
<dbReference type="Proteomes" id="UP000308600">
    <property type="component" value="Unassembled WGS sequence"/>
</dbReference>
<gene>
    <name evidence="1" type="ORF">BDN72DRAFT_436576</name>
</gene>
<name>A0ACD3B113_9AGAR</name>
<accession>A0ACD3B113</accession>